<dbReference type="Proteomes" id="UP000292120">
    <property type="component" value="Unassembled WGS sequence"/>
</dbReference>
<dbReference type="Gene3D" id="3.40.190.10">
    <property type="entry name" value="Periplasmic binding protein-like II"/>
    <property type="match status" value="2"/>
</dbReference>
<dbReference type="PANTHER" id="PTHR31528:SF3">
    <property type="entry name" value="THIAMINE BIOSYNTHESIS PROTEIN HI_0357-RELATED"/>
    <property type="match status" value="1"/>
</dbReference>
<protein>
    <submittedName>
        <fullName evidence="3">ABC transporter substrate-binding protein</fullName>
    </submittedName>
</protein>
<reference evidence="3 4" key="1">
    <citation type="submission" date="2019-02" db="EMBL/GenBank/DDBJ databases">
        <title>Aquabacterium sp. strain KMB7.</title>
        <authorList>
            <person name="Chen W.-M."/>
        </authorList>
    </citation>
    <scope>NUCLEOTIDE SEQUENCE [LARGE SCALE GENOMIC DNA]</scope>
    <source>
        <strain evidence="3 4">KMB7</strain>
    </source>
</reference>
<organism evidence="3 4">
    <name type="scientific">Aquabacterium lacunae</name>
    <dbReference type="NCBI Taxonomy" id="2528630"/>
    <lineage>
        <taxon>Bacteria</taxon>
        <taxon>Pseudomonadati</taxon>
        <taxon>Pseudomonadota</taxon>
        <taxon>Betaproteobacteria</taxon>
        <taxon>Burkholderiales</taxon>
        <taxon>Aquabacterium</taxon>
    </lineage>
</organism>
<gene>
    <name evidence="3" type="ORF">EYS42_05090</name>
</gene>
<feature type="domain" description="SsuA/THI5-like" evidence="2">
    <location>
        <begin position="32"/>
        <end position="232"/>
    </location>
</feature>
<dbReference type="SUPFAM" id="SSF53850">
    <property type="entry name" value="Periplasmic binding protein-like II"/>
    <property type="match status" value="1"/>
</dbReference>
<dbReference type="InterPro" id="IPR015168">
    <property type="entry name" value="SsuA/THI5"/>
</dbReference>
<keyword evidence="1" id="KW-0732">Signal</keyword>
<evidence type="ECO:0000313" key="3">
    <source>
        <dbReference type="EMBL" id="TBO33011.1"/>
    </source>
</evidence>
<accession>A0A4Q9H306</accession>
<name>A0A4Q9H306_9BURK</name>
<feature type="signal peptide" evidence="1">
    <location>
        <begin position="1"/>
        <end position="19"/>
    </location>
</feature>
<evidence type="ECO:0000259" key="2">
    <source>
        <dbReference type="Pfam" id="PF09084"/>
    </source>
</evidence>
<proteinExistence type="predicted"/>
<comment type="caution">
    <text evidence="3">The sequence shown here is derived from an EMBL/GenBank/DDBJ whole genome shotgun (WGS) entry which is preliminary data.</text>
</comment>
<dbReference type="PANTHER" id="PTHR31528">
    <property type="entry name" value="4-AMINO-5-HYDROXYMETHYL-2-METHYLPYRIMIDINE PHOSPHATE SYNTHASE THI11-RELATED"/>
    <property type="match status" value="1"/>
</dbReference>
<dbReference type="OrthoDB" id="9180959at2"/>
<dbReference type="GO" id="GO:0009228">
    <property type="term" value="P:thiamine biosynthetic process"/>
    <property type="evidence" value="ECO:0007669"/>
    <property type="project" value="InterPro"/>
</dbReference>
<sequence>MAARALVLASAAVSTAASAAPFVYLTNWYAQAEHGGFYQAQAQGLYKQAGLEVAIRMGGPQINIMQQMLAGKADCIMGYDVETMKVWEQGIEAVTVAAVFQKDPAVLVAHPDVKRMEDLKSRTLLIGAASRVSFWPWLKARYGFTDEQTRPYAYNIQPFLADKNIAQQGYLASEPYSIEKATGKAPKVFVLADHGWPPYATTVVCSRKTLQQRPKEVAAFVKASMLGWKSYLQGDPTPAHTLIKKDNPNMTDDLLAYGIGKLKSEGVVLGGDAATQGIGTLTDARMKATFDLLVRHKLIDPAKVDVRKTYTTEFVKNLKVLP</sequence>
<dbReference type="Pfam" id="PF09084">
    <property type="entry name" value="NMT1"/>
    <property type="match status" value="1"/>
</dbReference>
<dbReference type="EMBL" id="SIXI01000002">
    <property type="protein sequence ID" value="TBO33011.1"/>
    <property type="molecule type" value="Genomic_DNA"/>
</dbReference>
<evidence type="ECO:0000313" key="4">
    <source>
        <dbReference type="Proteomes" id="UP000292120"/>
    </source>
</evidence>
<dbReference type="AlphaFoldDB" id="A0A4Q9H306"/>
<dbReference type="InterPro" id="IPR027939">
    <property type="entry name" value="NMT1/THI5"/>
</dbReference>
<keyword evidence="4" id="KW-1185">Reference proteome</keyword>
<feature type="chain" id="PRO_5020292372" evidence="1">
    <location>
        <begin position="20"/>
        <end position="322"/>
    </location>
</feature>
<evidence type="ECO:0000256" key="1">
    <source>
        <dbReference type="SAM" id="SignalP"/>
    </source>
</evidence>